<keyword evidence="2" id="KW-0732">Signal</keyword>
<dbReference type="SUPFAM" id="SSF53850">
    <property type="entry name" value="Periplasmic binding protein-like II"/>
    <property type="match status" value="1"/>
</dbReference>
<feature type="region of interest" description="Disordered" evidence="1">
    <location>
        <begin position="27"/>
        <end position="55"/>
    </location>
</feature>
<name>A0A1E3A5P9_9FIRM</name>
<dbReference type="PANTHER" id="PTHR43649">
    <property type="entry name" value="ARABINOSE-BINDING PROTEIN-RELATED"/>
    <property type="match status" value="1"/>
</dbReference>
<organism evidence="3 4">
    <name type="scientific">Eisenbergiella tayi</name>
    <dbReference type="NCBI Taxonomy" id="1432052"/>
    <lineage>
        <taxon>Bacteria</taxon>
        <taxon>Bacillati</taxon>
        <taxon>Bacillota</taxon>
        <taxon>Clostridia</taxon>
        <taxon>Lachnospirales</taxon>
        <taxon>Lachnospiraceae</taxon>
        <taxon>Eisenbergiella</taxon>
    </lineage>
</organism>
<protein>
    <submittedName>
        <fullName evidence="3">Lipoprotein LipO</fullName>
    </submittedName>
</protein>
<evidence type="ECO:0000256" key="1">
    <source>
        <dbReference type="SAM" id="MobiDB-lite"/>
    </source>
</evidence>
<comment type="caution">
    <text evidence="3">The sequence shown here is derived from an EMBL/GenBank/DDBJ whole genome shotgun (WGS) entry which is preliminary data.</text>
</comment>
<dbReference type="Pfam" id="PF01547">
    <property type="entry name" value="SBP_bac_1"/>
    <property type="match status" value="1"/>
</dbReference>
<feature type="compositionally biased region" description="Low complexity" evidence="1">
    <location>
        <begin position="27"/>
        <end position="47"/>
    </location>
</feature>
<dbReference type="InterPro" id="IPR050490">
    <property type="entry name" value="Bact_solute-bd_prot1"/>
</dbReference>
<evidence type="ECO:0000313" key="3">
    <source>
        <dbReference type="EMBL" id="ODM04084.1"/>
    </source>
</evidence>
<dbReference type="PROSITE" id="PS51257">
    <property type="entry name" value="PROKAR_LIPOPROTEIN"/>
    <property type="match status" value="1"/>
</dbReference>
<dbReference type="AlphaFoldDB" id="A0A1E3A5P9"/>
<dbReference type="PANTHER" id="PTHR43649:SF12">
    <property type="entry name" value="DIACETYLCHITOBIOSE BINDING PROTEIN DASA"/>
    <property type="match status" value="1"/>
</dbReference>
<evidence type="ECO:0000256" key="2">
    <source>
        <dbReference type="SAM" id="SignalP"/>
    </source>
</evidence>
<dbReference type="RefSeq" id="WP_069154325.1">
    <property type="nucleotide sequence ID" value="NZ_MCGH01000003.1"/>
</dbReference>
<dbReference type="InterPro" id="IPR006059">
    <property type="entry name" value="SBP"/>
</dbReference>
<reference evidence="3 4" key="1">
    <citation type="submission" date="2016-07" db="EMBL/GenBank/DDBJ databases">
        <title>Characterization of isolates of Eisenbergiella tayi derived from blood cultures, using whole genome sequencing.</title>
        <authorList>
            <person name="Burdz T."/>
            <person name="Wiebe D."/>
            <person name="Huynh C."/>
            <person name="Bernard K."/>
        </authorList>
    </citation>
    <scope>NUCLEOTIDE SEQUENCE [LARGE SCALE GENOMIC DNA]</scope>
    <source>
        <strain evidence="3 4">NML 110608</strain>
    </source>
</reference>
<evidence type="ECO:0000313" key="4">
    <source>
        <dbReference type="Proteomes" id="UP000094067"/>
    </source>
</evidence>
<dbReference type="EMBL" id="MCGH01000003">
    <property type="protein sequence ID" value="ODM04084.1"/>
    <property type="molecule type" value="Genomic_DNA"/>
</dbReference>
<dbReference type="Proteomes" id="UP000094067">
    <property type="component" value="Unassembled WGS sequence"/>
</dbReference>
<feature type="chain" id="PRO_5038894966" evidence="2">
    <location>
        <begin position="23"/>
        <end position="559"/>
    </location>
</feature>
<proteinExistence type="predicted"/>
<dbReference type="PATRIC" id="fig|1432052.4.peg.5424"/>
<accession>A0A1E3A5P9</accession>
<keyword evidence="3" id="KW-0449">Lipoprotein</keyword>
<sequence>MKKKLKLTALLLTLTMSCSLLAGCGADKAPSDSAPEAPADSGSAAPAKESSSGERTLLADGNTYASGLPIVNEKVAFRIARGKNPLDSGTDTNEKPIMKLMEEATNIHIEWIDIPTGEGQKEQLSILLSTDMPDAFMGMVDPSDIMKDYASFVPLNDMMEQYAPNIKETYDKTNGEALKMLTYPDGNIYSFMSSVYTQHKSWTIGVQFINKDWLDRVGKDIPTNLDEYYEVLKAFKEMDANGNGDPNDEIPLGYCENNFQARLLQFMGAFGFNDNYRIENGKVIPTANTPEYRQFLEYYHRLASEGLLDIEGFSQTDQQFMSKAKQGLYGSFYAWTPDTIIDDPELSDQYVQVLPMTAPGLEGKETVYGTKDRFMGIINGLVITSSCKNPEALVRWYDYMASSVELKQTARIGEKGVMWEMKDNKIYELQDQGPDFNFQNACYTYGLMQACPVLLYPDEMAWDDPETSPQNYARDGYVTAVEKWIQDEGLMPSRIATEEATLSKAVYEPDLLSYIKNFTANAIMNGVTDASWEQHVADLEKYRYSEWIQWQQDYLDGKF</sequence>
<gene>
    <name evidence="3" type="primary">lipO_45</name>
    <name evidence="3" type="ORF">BEI61_04888</name>
</gene>
<dbReference type="Gene3D" id="3.40.190.10">
    <property type="entry name" value="Periplasmic binding protein-like II"/>
    <property type="match status" value="2"/>
</dbReference>
<feature type="signal peptide" evidence="2">
    <location>
        <begin position="1"/>
        <end position="22"/>
    </location>
</feature>